<feature type="transmembrane region" description="Helical" evidence="1">
    <location>
        <begin position="28"/>
        <end position="48"/>
    </location>
</feature>
<keyword evidence="3" id="KW-1185">Reference proteome</keyword>
<accession>A0A1H8SRM6</accession>
<evidence type="ECO:0000313" key="3">
    <source>
        <dbReference type="Proteomes" id="UP000199126"/>
    </source>
</evidence>
<keyword evidence="1" id="KW-0472">Membrane</keyword>
<keyword evidence="1" id="KW-0812">Transmembrane</keyword>
<feature type="transmembrane region" description="Helical" evidence="1">
    <location>
        <begin position="68"/>
        <end position="97"/>
    </location>
</feature>
<dbReference type="RefSeq" id="WP_089824458.1">
    <property type="nucleotide sequence ID" value="NZ_FODV01000005.1"/>
</dbReference>
<keyword evidence="1" id="KW-1133">Transmembrane helix</keyword>
<dbReference type="EMBL" id="FODV01000005">
    <property type="protein sequence ID" value="SEO81237.1"/>
    <property type="molecule type" value="Genomic_DNA"/>
</dbReference>
<protein>
    <submittedName>
        <fullName evidence="2">Uncharacterized protein</fullName>
    </submittedName>
</protein>
<dbReference type="Proteomes" id="UP000199126">
    <property type="component" value="Unassembled WGS sequence"/>
</dbReference>
<organism evidence="2 3">
    <name type="scientific">Halogranum amylolyticum</name>
    <dbReference type="NCBI Taxonomy" id="660520"/>
    <lineage>
        <taxon>Archaea</taxon>
        <taxon>Methanobacteriati</taxon>
        <taxon>Methanobacteriota</taxon>
        <taxon>Stenosarchaea group</taxon>
        <taxon>Halobacteria</taxon>
        <taxon>Halobacteriales</taxon>
        <taxon>Haloferacaceae</taxon>
    </lineage>
</organism>
<dbReference type="OrthoDB" id="307527at2157"/>
<gene>
    <name evidence="2" type="ORF">SAMN04487948_105282</name>
</gene>
<name>A0A1H8SRM6_9EURY</name>
<evidence type="ECO:0000256" key="1">
    <source>
        <dbReference type="SAM" id="Phobius"/>
    </source>
</evidence>
<evidence type="ECO:0000313" key="2">
    <source>
        <dbReference type="EMBL" id="SEO81237.1"/>
    </source>
</evidence>
<reference evidence="3" key="1">
    <citation type="submission" date="2016-10" db="EMBL/GenBank/DDBJ databases">
        <authorList>
            <person name="Varghese N."/>
            <person name="Submissions S."/>
        </authorList>
    </citation>
    <scope>NUCLEOTIDE SEQUENCE [LARGE SCALE GENOMIC DNA]</scope>
    <source>
        <strain evidence="3">CGMCC 1.10121</strain>
    </source>
</reference>
<sequence length="164" mass="17212">MPSTAWKVATGTVITLVLAYAVVVAGQILLGVVAATLVFLVSWLVAYARESDAIPPLGNRRLALTSGLSVVVLAYSFLVAGQILLGLLAVVAIFAVAYGHSILTRYGYPASLGRTRTIVVVVLSVLILVYALVVAGQILLGFIAVFLLYVTAWLTSPTGPLLNE</sequence>
<feature type="transmembrane region" description="Helical" evidence="1">
    <location>
        <begin position="118"/>
        <end position="151"/>
    </location>
</feature>
<dbReference type="AlphaFoldDB" id="A0A1H8SRM6"/>
<proteinExistence type="predicted"/>